<keyword evidence="5" id="KW-0378">Hydrolase</keyword>
<dbReference type="InterPro" id="IPR015943">
    <property type="entry name" value="WD40/YVTN_repeat-like_dom_sf"/>
</dbReference>
<evidence type="ECO:0000256" key="2">
    <source>
        <dbReference type="ARBA" id="ARBA00009717"/>
    </source>
</evidence>
<evidence type="ECO:0000313" key="10">
    <source>
        <dbReference type="Proteomes" id="UP000037288"/>
    </source>
</evidence>
<dbReference type="InterPro" id="IPR018391">
    <property type="entry name" value="PQQ_b-propeller_rpt"/>
</dbReference>
<evidence type="ECO:0000256" key="4">
    <source>
        <dbReference type="ARBA" id="ARBA00022512"/>
    </source>
</evidence>
<dbReference type="CDD" id="cd16014">
    <property type="entry name" value="PLC"/>
    <property type="match status" value="1"/>
</dbReference>
<dbReference type="AlphaFoldDB" id="A0A0K9XBN4"/>
<feature type="region of interest" description="Disordered" evidence="8">
    <location>
        <begin position="452"/>
        <end position="503"/>
    </location>
</feature>
<dbReference type="Proteomes" id="UP000037288">
    <property type="component" value="Unassembled WGS sequence"/>
</dbReference>
<keyword evidence="10" id="KW-1185">Reference proteome</keyword>
<name>A0A0K9XBN4_9ACTN</name>
<dbReference type="Gene3D" id="3.40.720.10">
    <property type="entry name" value="Alkaline Phosphatase, subunit A"/>
    <property type="match status" value="2"/>
</dbReference>
<comment type="similarity">
    <text evidence="2">Belongs to the bacterial phospholipase C family.</text>
</comment>
<dbReference type="InterPro" id="IPR011964">
    <property type="entry name" value="YVTN_b-propeller_repeat"/>
</dbReference>
<dbReference type="PROSITE" id="PS51318">
    <property type="entry name" value="TAT"/>
    <property type="match status" value="1"/>
</dbReference>
<accession>A0A0K9XBN4</accession>
<dbReference type="NCBIfam" id="TIGR02276">
    <property type="entry name" value="beta_rpt_yvtn"/>
    <property type="match status" value="3"/>
</dbReference>
<evidence type="ECO:0000256" key="5">
    <source>
        <dbReference type="ARBA" id="ARBA00022801"/>
    </source>
</evidence>
<feature type="compositionally biased region" description="Low complexity" evidence="8">
    <location>
        <begin position="469"/>
        <end position="482"/>
    </location>
</feature>
<dbReference type="EMBL" id="LFXA01000014">
    <property type="protein sequence ID" value="KNB50516.1"/>
    <property type="molecule type" value="Genomic_DNA"/>
</dbReference>
<protein>
    <recommendedName>
        <fullName evidence="3">phospholipase C</fullName>
        <ecNumber evidence="3">3.1.4.3</ecNumber>
    </recommendedName>
</protein>
<evidence type="ECO:0000256" key="7">
    <source>
        <dbReference type="ARBA" id="ARBA00048421"/>
    </source>
</evidence>
<dbReference type="InterPro" id="IPR017850">
    <property type="entry name" value="Alkaline_phosphatase_core_sf"/>
</dbReference>
<evidence type="ECO:0000256" key="6">
    <source>
        <dbReference type="ARBA" id="ARBA00023026"/>
    </source>
</evidence>
<dbReference type="InterPro" id="IPR007312">
    <property type="entry name" value="Phosphoesterase"/>
</dbReference>
<dbReference type="PANTHER" id="PTHR31956">
    <property type="entry name" value="NON-SPECIFIC PHOSPHOLIPASE C4-RELATED"/>
    <property type="match status" value="1"/>
</dbReference>
<organism evidence="9 10">
    <name type="scientific">Streptomyces caatingaensis</name>
    <dbReference type="NCBI Taxonomy" id="1678637"/>
    <lineage>
        <taxon>Bacteria</taxon>
        <taxon>Bacillati</taxon>
        <taxon>Actinomycetota</taxon>
        <taxon>Actinomycetes</taxon>
        <taxon>Kitasatosporales</taxon>
        <taxon>Streptomycetaceae</taxon>
        <taxon>Streptomyces</taxon>
    </lineage>
</organism>
<dbReference type="Gene3D" id="2.130.10.10">
    <property type="entry name" value="YVTN repeat-like/Quinoprotein amine dehydrogenase"/>
    <property type="match status" value="3"/>
</dbReference>
<keyword evidence="6" id="KW-0843">Virulence</keyword>
<dbReference type="SMART" id="SM00564">
    <property type="entry name" value="PQQ"/>
    <property type="match status" value="3"/>
</dbReference>
<gene>
    <name evidence="9" type="ORF">AC230_21405</name>
</gene>
<comment type="caution">
    <text evidence="9">The sequence shown here is derived from an EMBL/GenBank/DDBJ whole genome shotgun (WGS) entry which is preliminary data.</text>
</comment>
<keyword evidence="4" id="KW-0964">Secreted</keyword>
<dbReference type="EC" id="3.1.4.3" evidence="3"/>
<evidence type="ECO:0000256" key="8">
    <source>
        <dbReference type="SAM" id="MobiDB-lite"/>
    </source>
</evidence>
<evidence type="ECO:0000313" key="9">
    <source>
        <dbReference type="EMBL" id="KNB50516.1"/>
    </source>
</evidence>
<proteinExistence type="inferred from homology"/>
<evidence type="ECO:0000256" key="1">
    <source>
        <dbReference type="ARBA" id="ARBA00004191"/>
    </source>
</evidence>
<dbReference type="InterPro" id="IPR006311">
    <property type="entry name" value="TAT_signal"/>
</dbReference>
<dbReference type="Pfam" id="PF04185">
    <property type="entry name" value="Phosphoesterase"/>
    <property type="match status" value="1"/>
</dbReference>
<dbReference type="GO" id="GO:0034480">
    <property type="term" value="F:phosphatidylcholine phospholipase C activity"/>
    <property type="evidence" value="ECO:0007669"/>
    <property type="project" value="UniProtKB-EC"/>
</dbReference>
<sequence>MAELSRRRLLGSALGASGLAAVSSLFPYHLGRAVARPAKRLRSLDEIEHVVILMQENRSFDHYFGTLHGVRGFDDPDAVTLPDGRSVFHQPDPANPEGYLLPFHLDTRTTSSQAIPSTSHAWTVQHAAVNGGKMDNWVPAHRKADGEKRGPYTMGYYERDDIPFHFALAEAFTLCDAYHCSVLGPTWPNRLYLWTGTIDPGGRHGGPVTSNDIPRPFRWTTYAERLTAAGVSWHVYQEEDDYGCNPLEFFQAFQDAGPGDPLYEHGLTITSGEGFADDARAGRLPTVSWIVPASPQCEHPDYLPAAGADFLARQLDAVAANPAVWDKTVFIINYDENDGLFDHVVPPMPPPGTPDEFARGAPIGAGIRVPCFVVSPWSQGGYVAGEPFDHTSVLRFLERVTGVREPNISDWRRRTFGDLTSALGLPAGRPFPRLPETRGPLWRAEHDVATLPPAAFPGEDQEPPHQEEGVAAARPPAASGEAGKLRGARPYGRSRLLDGSSGGTGAVFPRIQESVPKRAPAKGVHVYAAGIVSNTVSVVDATTHKLVAAVDAGINPYGIARTPDGRKLYITNSGAADVSVLDTAQGRIVSTVTVGLYPHGIAVSPDGAYAYVADTGPDGPGGSTSVSVIRTATDKVTATWHTGPGPRAVALAPDGRTLYVACADGLFVVDTGHGAVRTRHPGQARAGGLAVHPDGSRVYVANTWDDTLSVLDARGGGVRAALRVGRNPWQVVPAPDGGRVYVTSANDDTVTAVDADGRRVLGTVRVGHVPTGITVAGGTLWVATNASSTLDAVDAASLAVVARTPLGLATSPSGVAVV</sequence>
<dbReference type="InterPro" id="IPR011048">
    <property type="entry name" value="Haem_d1_sf"/>
</dbReference>
<reference evidence="10" key="1">
    <citation type="submission" date="2015-07" db="EMBL/GenBank/DDBJ databases">
        <title>Draft genome sequence of Streptomyces sp. CMAA 1322, a bacterium isolated from Caatinga biome, from dry forest semiarid of Brazil.</title>
        <authorList>
            <person name="Santos S.N."/>
            <person name="Gacesa R."/>
            <person name="Taketani R.G."/>
            <person name="Long P.F."/>
            <person name="Melo I.S."/>
        </authorList>
    </citation>
    <scope>NUCLEOTIDE SEQUENCE [LARGE SCALE GENOMIC DNA]</scope>
    <source>
        <strain evidence="10">CMAA 1322</strain>
    </source>
</reference>
<dbReference type="PATRIC" id="fig|1678637.3.peg.4593"/>
<comment type="subcellular location">
    <subcellularLocation>
        <location evidence="1">Secreted</location>
        <location evidence="1">Cell wall</location>
    </subcellularLocation>
</comment>
<dbReference type="STRING" id="1678637.AC230_21405"/>
<dbReference type="PANTHER" id="PTHR31956:SF1">
    <property type="entry name" value="NON-SPECIFIC PHOSPHOLIPASE C1"/>
    <property type="match status" value="1"/>
</dbReference>
<keyword evidence="4" id="KW-0134">Cell wall</keyword>
<comment type="catalytic activity">
    <reaction evidence="7">
        <text>a 1,2-diacyl-sn-glycero-3-phosphocholine + H2O = phosphocholine + a 1,2-diacyl-sn-glycerol + H(+)</text>
        <dbReference type="Rhea" id="RHEA:10604"/>
        <dbReference type="ChEBI" id="CHEBI:15377"/>
        <dbReference type="ChEBI" id="CHEBI:15378"/>
        <dbReference type="ChEBI" id="CHEBI:17815"/>
        <dbReference type="ChEBI" id="CHEBI:57643"/>
        <dbReference type="ChEBI" id="CHEBI:295975"/>
        <dbReference type="EC" id="3.1.4.3"/>
    </reaction>
    <physiologicalReaction direction="left-to-right" evidence="7">
        <dbReference type="Rhea" id="RHEA:10605"/>
    </physiologicalReaction>
</comment>
<evidence type="ECO:0000256" key="3">
    <source>
        <dbReference type="ARBA" id="ARBA00012018"/>
    </source>
</evidence>
<dbReference type="SUPFAM" id="SSF51004">
    <property type="entry name" value="C-terminal (heme d1) domain of cytochrome cd1-nitrite reductase"/>
    <property type="match status" value="1"/>
</dbReference>
<dbReference type="OrthoDB" id="4181857at2"/>